<evidence type="ECO:0000259" key="2">
    <source>
        <dbReference type="PROSITE" id="PS51186"/>
    </source>
</evidence>
<protein>
    <submittedName>
        <fullName evidence="3">GNAT family N-acetyltransferase</fullName>
        <ecNumber evidence="3">2.3.1.-</ecNumber>
    </submittedName>
</protein>
<keyword evidence="4" id="KW-1185">Reference proteome</keyword>
<dbReference type="GO" id="GO:0016746">
    <property type="term" value="F:acyltransferase activity"/>
    <property type="evidence" value="ECO:0007669"/>
    <property type="project" value="UniProtKB-KW"/>
</dbReference>
<name>A0ABV1Q0S8_STRMI</name>
<dbReference type="InterPro" id="IPR000182">
    <property type="entry name" value="GNAT_dom"/>
</dbReference>
<dbReference type="EC" id="2.3.1.-" evidence="3"/>
<proteinExistence type="predicted"/>
<dbReference type="Proteomes" id="UP001456562">
    <property type="component" value="Unassembled WGS sequence"/>
</dbReference>
<dbReference type="EMBL" id="JBEJUE010000007">
    <property type="protein sequence ID" value="MER0424772.1"/>
    <property type="molecule type" value="Genomic_DNA"/>
</dbReference>
<dbReference type="PANTHER" id="PTHR43441">
    <property type="entry name" value="RIBOSOMAL-PROTEIN-SERINE ACETYLTRANSFERASE"/>
    <property type="match status" value="1"/>
</dbReference>
<dbReference type="Gene3D" id="3.40.630.30">
    <property type="match status" value="1"/>
</dbReference>
<keyword evidence="3" id="KW-0012">Acyltransferase</keyword>
<comment type="caution">
    <text evidence="3">The sequence shown here is derived from an EMBL/GenBank/DDBJ whole genome shotgun (WGS) entry which is preliminary data.</text>
</comment>
<accession>A0ABV1Q0S8</accession>
<evidence type="ECO:0000313" key="3">
    <source>
        <dbReference type="EMBL" id="MER0424772.1"/>
    </source>
</evidence>
<dbReference type="Pfam" id="PF13302">
    <property type="entry name" value="Acetyltransf_3"/>
    <property type="match status" value="1"/>
</dbReference>
<feature type="region of interest" description="Disordered" evidence="1">
    <location>
        <begin position="1"/>
        <end position="60"/>
    </location>
</feature>
<feature type="domain" description="N-acetyltransferase" evidence="2">
    <location>
        <begin position="58"/>
        <end position="224"/>
    </location>
</feature>
<dbReference type="PANTHER" id="PTHR43441:SF10">
    <property type="entry name" value="ACETYLTRANSFERASE"/>
    <property type="match status" value="1"/>
</dbReference>
<organism evidence="3 4">
    <name type="scientific">Streptomyces microflavus</name>
    <name type="common">Streptomyces lipmanii</name>
    <dbReference type="NCBI Taxonomy" id="1919"/>
    <lineage>
        <taxon>Bacteria</taxon>
        <taxon>Bacillati</taxon>
        <taxon>Actinomycetota</taxon>
        <taxon>Actinomycetes</taxon>
        <taxon>Kitasatosporales</taxon>
        <taxon>Streptomycetaceae</taxon>
        <taxon>Streptomyces</taxon>
    </lineage>
</organism>
<dbReference type="CDD" id="cd04301">
    <property type="entry name" value="NAT_SF"/>
    <property type="match status" value="1"/>
</dbReference>
<dbReference type="SUPFAM" id="SSF55729">
    <property type="entry name" value="Acyl-CoA N-acyltransferases (Nat)"/>
    <property type="match status" value="1"/>
</dbReference>
<dbReference type="RefSeq" id="WP_329904072.1">
    <property type="nucleotide sequence ID" value="NZ_JBEJUE010000007.1"/>
</dbReference>
<dbReference type="InterPro" id="IPR051908">
    <property type="entry name" value="Ribosomal_N-acetyltransferase"/>
</dbReference>
<reference evidence="3 4" key="1">
    <citation type="submission" date="2024-01" db="EMBL/GenBank/DDBJ databases">
        <title>Metagenomic exploration of the rhizosphere soil microbial community and their significance in facilitating the development of wild simulated ginseng.</title>
        <authorList>
            <person name="Huang J."/>
        </authorList>
    </citation>
    <scope>NUCLEOTIDE SEQUENCE [LARGE SCALE GENOMIC DNA]</scope>
    <source>
        <strain evidence="3 4">WY141</strain>
    </source>
</reference>
<evidence type="ECO:0000256" key="1">
    <source>
        <dbReference type="SAM" id="MobiDB-lite"/>
    </source>
</evidence>
<dbReference type="PROSITE" id="PS51186">
    <property type="entry name" value="GNAT"/>
    <property type="match status" value="1"/>
</dbReference>
<evidence type="ECO:0000313" key="4">
    <source>
        <dbReference type="Proteomes" id="UP001456562"/>
    </source>
</evidence>
<dbReference type="InterPro" id="IPR016181">
    <property type="entry name" value="Acyl_CoA_acyltransferase"/>
</dbReference>
<gene>
    <name evidence="3" type="ORF">ABR748_11160</name>
</gene>
<sequence>MAAPEPDPRPGPTSGPTSDSEPDTGPGSGPRPDTDADSDAPPGPEPLTVPSMSAGPDFGLRPWEMSDLPLVREAAQDPYIPLITTIPARYSDKAAEAFVRRQWDRAATGHGYPFAIVRSRDRRPVGAIGLWLRDLPQGRASIGYWMVASGRGQGVTRAALRTVTHWALHDLRVPRLQLFIEPWNTASAHIAEDVGYRREGLLRGWQQVGDERRDMAVYGLLNSDGPADGRAVAED</sequence>
<keyword evidence="3" id="KW-0808">Transferase</keyword>